<dbReference type="InterPro" id="IPR039422">
    <property type="entry name" value="MarR/SlyA-like"/>
</dbReference>
<evidence type="ECO:0000313" key="5">
    <source>
        <dbReference type="EMBL" id="SDG78579.1"/>
    </source>
</evidence>
<accession>A0A1G7X314</accession>
<evidence type="ECO:0000256" key="2">
    <source>
        <dbReference type="ARBA" id="ARBA00023125"/>
    </source>
</evidence>
<sequence>MDRIPLPIEPDQATGRLPFAADYLAYLLARASHLISRHFHAHLAERGVPVSEWRVLGILSHGEGMTVGELARLGLFKQPTLTKLLDRLEDQGLVRRRPCPDDRRKVGLVLTGAGRALVDELMVEARRHEDEVLAACVGDTPVAGLKADVRRLIVALEGRVAPRIRAPSSCPTS</sequence>
<dbReference type="PRINTS" id="PR00598">
    <property type="entry name" value="HTHMARR"/>
</dbReference>
<feature type="domain" description="HTH marR-type" evidence="4">
    <location>
        <begin position="21"/>
        <end position="154"/>
    </location>
</feature>
<keyword evidence="2 5" id="KW-0238">DNA-binding</keyword>
<dbReference type="GO" id="GO:0006950">
    <property type="term" value="P:response to stress"/>
    <property type="evidence" value="ECO:0007669"/>
    <property type="project" value="TreeGrafter"/>
</dbReference>
<dbReference type="GO" id="GO:0003677">
    <property type="term" value="F:DNA binding"/>
    <property type="evidence" value="ECO:0007669"/>
    <property type="project" value="UniProtKB-KW"/>
</dbReference>
<dbReference type="InterPro" id="IPR000835">
    <property type="entry name" value="HTH_MarR-typ"/>
</dbReference>
<keyword evidence="1" id="KW-0805">Transcription regulation</keyword>
<dbReference type="InterPro" id="IPR036388">
    <property type="entry name" value="WH-like_DNA-bd_sf"/>
</dbReference>
<dbReference type="RefSeq" id="WP_092616397.1">
    <property type="nucleotide sequence ID" value="NZ_FNCV01000002.1"/>
</dbReference>
<dbReference type="OrthoDB" id="72352at2"/>
<proteinExistence type="predicted"/>
<dbReference type="InterPro" id="IPR023187">
    <property type="entry name" value="Tscrpt_reg_MarR-type_CS"/>
</dbReference>
<dbReference type="PANTHER" id="PTHR33164:SF64">
    <property type="entry name" value="TRANSCRIPTIONAL REGULATOR SLYA"/>
    <property type="match status" value="1"/>
</dbReference>
<dbReference type="Proteomes" id="UP000217076">
    <property type="component" value="Unassembled WGS sequence"/>
</dbReference>
<evidence type="ECO:0000256" key="1">
    <source>
        <dbReference type="ARBA" id="ARBA00023015"/>
    </source>
</evidence>
<keyword evidence="3" id="KW-0804">Transcription</keyword>
<dbReference type="AlphaFoldDB" id="A0A1G7X314"/>
<gene>
    <name evidence="5" type="ORF">SAMN05421742_102413</name>
</gene>
<dbReference type="STRING" id="83401.SAMN05421742_102413"/>
<dbReference type="SUPFAM" id="SSF46785">
    <property type="entry name" value="Winged helix' DNA-binding domain"/>
    <property type="match status" value="1"/>
</dbReference>
<dbReference type="InterPro" id="IPR036390">
    <property type="entry name" value="WH_DNA-bd_sf"/>
</dbReference>
<dbReference type="Pfam" id="PF12802">
    <property type="entry name" value="MarR_2"/>
    <property type="match status" value="1"/>
</dbReference>
<dbReference type="SMART" id="SM00347">
    <property type="entry name" value="HTH_MARR"/>
    <property type="match status" value="1"/>
</dbReference>
<reference evidence="6" key="1">
    <citation type="submission" date="2016-10" db="EMBL/GenBank/DDBJ databases">
        <authorList>
            <person name="Varghese N."/>
            <person name="Submissions S."/>
        </authorList>
    </citation>
    <scope>NUCLEOTIDE SEQUENCE [LARGE SCALE GENOMIC DNA]</scope>
    <source>
        <strain evidence="6">930I</strain>
    </source>
</reference>
<dbReference type="PROSITE" id="PS01117">
    <property type="entry name" value="HTH_MARR_1"/>
    <property type="match status" value="1"/>
</dbReference>
<dbReference type="EMBL" id="FNCV01000002">
    <property type="protein sequence ID" value="SDG78579.1"/>
    <property type="molecule type" value="Genomic_DNA"/>
</dbReference>
<dbReference type="Gene3D" id="1.10.10.10">
    <property type="entry name" value="Winged helix-like DNA-binding domain superfamily/Winged helix DNA-binding domain"/>
    <property type="match status" value="1"/>
</dbReference>
<dbReference type="PANTHER" id="PTHR33164">
    <property type="entry name" value="TRANSCRIPTIONAL REGULATOR, MARR FAMILY"/>
    <property type="match status" value="1"/>
</dbReference>
<name>A0A1G7X314_9PROT</name>
<organism evidence="5 6">
    <name type="scientific">Roseospirillum parvum</name>
    <dbReference type="NCBI Taxonomy" id="83401"/>
    <lineage>
        <taxon>Bacteria</taxon>
        <taxon>Pseudomonadati</taxon>
        <taxon>Pseudomonadota</taxon>
        <taxon>Alphaproteobacteria</taxon>
        <taxon>Rhodospirillales</taxon>
        <taxon>Rhodospirillaceae</taxon>
        <taxon>Roseospirillum</taxon>
    </lineage>
</organism>
<evidence type="ECO:0000256" key="3">
    <source>
        <dbReference type="ARBA" id="ARBA00023163"/>
    </source>
</evidence>
<evidence type="ECO:0000259" key="4">
    <source>
        <dbReference type="PROSITE" id="PS50995"/>
    </source>
</evidence>
<evidence type="ECO:0000313" key="6">
    <source>
        <dbReference type="Proteomes" id="UP000217076"/>
    </source>
</evidence>
<dbReference type="PROSITE" id="PS50995">
    <property type="entry name" value="HTH_MARR_2"/>
    <property type="match status" value="1"/>
</dbReference>
<protein>
    <submittedName>
        <fullName evidence="5">DNA-binding transcriptional regulator, MarR family</fullName>
    </submittedName>
</protein>
<dbReference type="GO" id="GO:0003700">
    <property type="term" value="F:DNA-binding transcription factor activity"/>
    <property type="evidence" value="ECO:0007669"/>
    <property type="project" value="InterPro"/>
</dbReference>
<keyword evidence="6" id="KW-1185">Reference proteome</keyword>